<evidence type="ECO:0000313" key="2">
    <source>
        <dbReference type="EMBL" id="KRM27923.1"/>
    </source>
</evidence>
<feature type="transmembrane region" description="Helical" evidence="1">
    <location>
        <begin position="35"/>
        <end position="57"/>
    </location>
</feature>
<feature type="transmembrane region" description="Helical" evidence="1">
    <location>
        <begin position="12"/>
        <end position="29"/>
    </location>
</feature>
<keyword evidence="1" id="KW-1133">Transmembrane helix</keyword>
<organism evidence="2 3">
    <name type="scientific">Schleiferilactobacillus harbinensis DSM 16991</name>
    <dbReference type="NCBI Taxonomy" id="1122147"/>
    <lineage>
        <taxon>Bacteria</taxon>
        <taxon>Bacillati</taxon>
        <taxon>Bacillota</taxon>
        <taxon>Bacilli</taxon>
        <taxon>Lactobacillales</taxon>
        <taxon>Lactobacillaceae</taxon>
        <taxon>Schleiferilactobacillus</taxon>
    </lineage>
</organism>
<keyword evidence="1" id="KW-0472">Membrane</keyword>
<reference evidence="2 3" key="1">
    <citation type="journal article" date="2015" name="Genome Announc.">
        <title>Expanding the biotechnology potential of lactobacilli through comparative genomics of 213 strains and associated genera.</title>
        <authorList>
            <person name="Sun Z."/>
            <person name="Harris H.M."/>
            <person name="McCann A."/>
            <person name="Guo C."/>
            <person name="Argimon S."/>
            <person name="Zhang W."/>
            <person name="Yang X."/>
            <person name="Jeffery I.B."/>
            <person name="Cooney J.C."/>
            <person name="Kagawa T.F."/>
            <person name="Liu W."/>
            <person name="Song Y."/>
            <person name="Salvetti E."/>
            <person name="Wrobel A."/>
            <person name="Rasinkangas P."/>
            <person name="Parkhill J."/>
            <person name="Rea M.C."/>
            <person name="O'Sullivan O."/>
            <person name="Ritari J."/>
            <person name="Douillard F.P."/>
            <person name="Paul Ross R."/>
            <person name="Yang R."/>
            <person name="Briner A.E."/>
            <person name="Felis G.E."/>
            <person name="de Vos W.M."/>
            <person name="Barrangou R."/>
            <person name="Klaenhammer T.R."/>
            <person name="Caufield P.W."/>
            <person name="Cui Y."/>
            <person name="Zhang H."/>
            <person name="O'Toole P.W."/>
        </authorList>
    </citation>
    <scope>NUCLEOTIDE SEQUENCE [LARGE SCALE GENOMIC DNA]</scope>
    <source>
        <strain evidence="2 3">DSM 16991</strain>
    </source>
</reference>
<protein>
    <submittedName>
        <fullName evidence="2">Uncharacterized protein</fullName>
    </submittedName>
</protein>
<evidence type="ECO:0000313" key="3">
    <source>
        <dbReference type="Proteomes" id="UP000050949"/>
    </source>
</evidence>
<proteinExistence type="predicted"/>
<dbReference type="RefSeq" id="WP_027827941.1">
    <property type="nucleotide sequence ID" value="NZ_AUEH01000009.1"/>
</dbReference>
<comment type="caution">
    <text evidence="2">The sequence shown here is derived from an EMBL/GenBank/DDBJ whole genome shotgun (WGS) entry which is preliminary data.</text>
</comment>
<name>A0A0R1XMH3_9LACO</name>
<dbReference type="AlphaFoldDB" id="A0A0R1XMH3"/>
<dbReference type="Proteomes" id="UP000050949">
    <property type="component" value="Unassembled WGS sequence"/>
</dbReference>
<gene>
    <name evidence="2" type="ORF">FC91_GL002213</name>
</gene>
<sequence length="65" mass="7012">MEKSIDQWLDTILLLLICGAILILNQIGYPSLLTTLAQGILAAAAVIIAAKMVLTVVRQRAQAKH</sequence>
<keyword evidence="1" id="KW-0812">Transmembrane</keyword>
<evidence type="ECO:0000256" key="1">
    <source>
        <dbReference type="SAM" id="Phobius"/>
    </source>
</evidence>
<dbReference type="EMBL" id="AZFW01000039">
    <property type="protein sequence ID" value="KRM27923.1"/>
    <property type="molecule type" value="Genomic_DNA"/>
</dbReference>
<dbReference type="PATRIC" id="fig|1122147.4.peg.2292"/>
<accession>A0A0R1XMH3</accession>